<dbReference type="GeneID" id="110351108"/>
<accession>A0AAX6TJR1</accession>
<feature type="region of interest" description="Disordered" evidence="1">
    <location>
        <begin position="184"/>
        <end position="207"/>
    </location>
</feature>
<dbReference type="AlphaFoldDB" id="A0AAX6TJR1"/>
<dbReference type="RefSeq" id="XP_021121884.1">
    <property type="nucleotide sequence ID" value="XM_021266225.1"/>
</dbReference>
<sequence length="322" mass="34495">MDVCLWVYIHTCCCVCLCVCVPGCSCLCLCSLYMFVSQSVCLCISMCICVGACMLQVLVVGVWHPSAELGGGSADKRLSLELQPWPLTVLFLSFLVPLTHSCSTGTRAPPSLPGRLPASPRFPTFPSTSAVPDHTSPPSRSISFLSFLVSLTIFQVWNHPSILLSTIMKSTIVTLTTLQQKVPRGGLGTARDKTGGRPREGPARLPTAPVTDLTIYNSCSPNRRLEGLSEGISLRGQGLQGSHSFSELLTEHVVCAGSLGCSPGLHSQPVRMPAPDGEETAEGTDMGEAFVTTPCPAALLYPLGSGYRFLRFLLTQWQPTGY</sequence>
<keyword evidence="2" id="KW-1133">Transmembrane helix</keyword>
<feature type="transmembrane region" description="Helical" evidence="2">
    <location>
        <begin position="40"/>
        <end position="64"/>
    </location>
</feature>
<feature type="compositionally biased region" description="Basic and acidic residues" evidence="1">
    <location>
        <begin position="190"/>
        <end position="202"/>
    </location>
</feature>
<keyword evidence="2" id="KW-0472">Membrane</keyword>
<proteinExistence type="predicted"/>
<keyword evidence="2" id="KW-0812">Transmembrane</keyword>
<gene>
    <name evidence="4" type="primary">LOC110351108</name>
</gene>
<reference evidence="4" key="1">
    <citation type="submission" date="2025-08" db="UniProtKB">
        <authorList>
            <consortium name="RefSeq"/>
        </authorList>
    </citation>
    <scope>IDENTIFICATION</scope>
</reference>
<organism evidence="3 4">
    <name type="scientific">Heterocephalus glaber</name>
    <name type="common">Naked mole rat</name>
    <dbReference type="NCBI Taxonomy" id="10181"/>
    <lineage>
        <taxon>Eukaryota</taxon>
        <taxon>Metazoa</taxon>
        <taxon>Chordata</taxon>
        <taxon>Craniata</taxon>
        <taxon>Vertebrata</taxon>
        <taxon>Euteleostomi</taxon>
        <taxon>Mammalia</taxon>
        <taxon>Eutheria</taxon>
        <taxon>Euarchontoglires</taxon>
        <taxon>Glires</taxon>
        <taxon>Rodentia</taxon>
        <taxon>Hystricomorpha</taxon>
        <taxon>Bathyergidae</taxon>
        <taxon>Heterocephalus</taxon>
    </lineage>
</organism>
<dbReference type="Proteomes" id="UP000694906">
    <property type="component" value="Unplaced"/>
</dbReference>
<evidence type="ECO:0000313" key="4">
    <source>
        <dbReference type="RefSeq" id="XP_021121884.1"/>
    </source>
</evidence>
<name>A0AAX6TJR1_HETGA</name>
<evidence type="ECO:0000256" key="2">
    <source>
        <dbReference type="SAM" id="Phobius"/>
    </source>
</evidence>
<feature type="transmembrane region" description="Helical" evidence="2">
    <location>
        <begin position="6"/>
        <end position="33"/>
    </location>
</feature>
<evidence type="ECO:0000256" key="1">
    <source>
        <dbReference type="SAM" id="MobiDB-lite"/>
    </source>
</evidence>
<evidence type="ECO:0000313" key="3">
    <source>
        <dbReference type="Proteomes" id="UP000694906"/>
    </source>
</evidence>
<keyword evidence="3" id="KW-1185">Reference proteome</keyword>
<protein>
    <submittedName>
        <fullName evidence="4">Uncharacterized protein LOC110351108 isoform X1</fullName>
    </submittedName>
</protein>